<evidence type="ECO:0000259" key="2">
    <source>
        <dbReference type="Pfam" id="PF00326"/>
    </source>
</evidence>
<protein>
    <submittedName>
        <fullName evidence="3">Prolyl oligopeptidase family serine peptidase</fullName>
    </submittedName>
</protein>
<sequence>MKKLFIFIFMLLEATTSLAQKKEMDFNAINTWPNLASYGISNDGKYVWYVVDSGRTGSMLFIKNASGKRKISYSRCYGPEFSNDCKNILFTSEKGIYKIRLYDFKELFIKNARDLKVSENSDWALYNHDNKMKLMNIKDGSERIMDGALECWFDPSGKSLLVKYEDSLCLLNLTNHKSNLVYAGGRIESICFNGLGDQLLFSVVNGDTVTIHKYLSIANKTEQVISNNSPGMRKGTLLSSQGLGFNNTNDIIFFKYKIVKQKPQQDSNLITKYVDIWNYKDRFLQSEQLDKKDEFDADHLYQGVMPLTNKGAAFLFENADTLVHLSMGNEYAVIKTLNNDHEVYWRANEWPSFQLVSLKDGTHTDFLKSYENVHEVQLSPSGKFITWADTSAKAYYCYNIGTGNTISLMGKTDGHGKSLLDKIYLDGWTANDAFVICHDDYDLWQIDPIGVKSAICLTAGYGKLKKINFALIDDQKGLEMKKLNDEVIVAAMEDSSMNNGFYKIRLSSAVQPKKIILEPSLYYFPGIFAENPPRPPLKALSSNVYLIQKQSDRKSLNLVLTNNFVDQVSLTNIHPEEDFIWFHTKLISWTSKYGEPRKGILYIPDNLDTTMKYPLLFNYYEIRSGELRKFLRPDLNAANINIPVYLSKGYLVFVPDIPRKKGHTFENALDIIESAALHLCSNYKWIDKSRMGLQGHSFGGTITNFVATHSKLFAAAQSSSGRSDFISCYGGLGFGGRSLQATIEIFQNNLGYTPWDRPDVYVNNSPIFGAGNAVTPLLIAHGKDDGAVNIGQAIELFTALRRAGKKVWFLQYAAGHLMDGYSKVGTDFILRQQQFFDHYLNGKPAPLWMTEGIPVKLKGIRSGLQLDSLGREP</sequence>
<organism evidence="3 4">
    <name type="scientific">Chitinophaga filiformis</name>
    <name type="common">Myxococcus filiformis</name>
    <name type="synonym">Flexibacter filiformis</name>
    <dbReference type="NCBI Taxonomy" id="104663"/>
    <lineage>
        <taxon>Bacteria</taxon>
        <taxon>Pseudomonadati</taxon>
        <taxon>Bacteroidota</taxon>
        <taxon>Chitinophagia</taxon>
        <taxon>Chitinophagales</taxon>
        <taxon>Chitinophagaceae</taxon>
        <taxon>Chitinophaga</taxon>
    </lineage>
</organism>
<dbReference type="Gene3D" id="3.40.50.1820">
    <property type="entry name" value="alpha/beta hydrolase"/>
    <property type="match status" value="1"/>
</dbReference>
<dbReference type="EMBL" id="CP095855">
    <property type="protein sequence ID" value="UPK67999.1"/>
    <property type="molecule type" value="Genomic_DNA"/>
</dbReference>
<keyword evidence="4" id="KW-1185">Reference proteome</keyword>
<evidence type="ECO:0000256" key="1">
    <source>
        <dbReference type="SAM" id="SignalP"/>
    </source>
</evidence>
<name>A0ABY4HW37_CHIFI</name>
<dbReference type="Pfam" id="PF00326">
    <property type="entry name" value="Peptidase_S9"/>
    <property type="match status" value="1"/>
</dbReference>
<reference evidence="3 4" key="1">
    <citation type="submission" date="2022-04" db="EMBL/GenBank/DDBJ databases">
        <title>The arsenic-methylating capacity of Chitinophaga filiformis YT5 during chitin decomposition.</title>
        <authorList>
            <person name="Chen G."/>
            <person name="Liang Y."/>
        </authorList>
    </citation>
    <scope>NUCLEOTIDE SEQUENCE [LARGE SCALE GENOMIC DNA]</scope>
    <source>
        <strain evidence="3 4">YT5</strain>
    </source>
</reference>
<dbReference type="Proteomes" id="UP000830198">
    <property type="component" value="Chromosome"/>
</dbReference>
<dbReference type="SUPFAM" id="SSF82171">
    <property type="entry name" value="DPP6 N-terminal domain-like"/>
    <property type="match status" value="1"/>
</dbReference>
<dbReference type="PANTHER" id="PTHR11731:SF193">
    <property type="entry name" value="DIPEPTIDYL PEPTIDASE 9"/>
    <property type="match status" value="1"/>
</dbReference>
<dbReference type="InterPro" id="IPR050278">
    <property type="entry name" value="Serine_Prot_S9B/DPPIV"/>
</dbReference>
<dbReference type="RefSeq" id="WP_247810340.1">
    <property type="nucleotide sequence ID" value="NZ_CP095855.1"/>
</dbReference>
<feature type="signal peptide" evidence="1">
    <location>
        <begin position="1"/>
        <end position="19"/>
    </location>
</feature>
<dbReference type="InterPro" id="IPR001375">
    <property type="entry name" value="Peptidase_S9_cat"/>
</dbReference>
<dbReference type="SUPFAM" id="SSF53474">
    <property type="entry name" value="alpha/beta-Hydrolases"/>
    <property type="match status" value="1"/>
</dbReference>
<feature type="domain" description="Peptidase S9 prolyl oligopeptidase catalytic" evidence="2">
    <location>
        <begin position="673"/>
        <end position="842"/>
    </location>
</feature>
<keyword evidence="1" id="KW-0732">Signal</keyword>
<dbReference type="InterPro" id="IPR029058">
    <property type="entry name" value="AB_hydrolase_fold"/>
</dbReference>
<evidence type="ECO:0000313" key="3">
    <source>
        <dbReference type="EMBL" id="UPK67999.1"/>
    </source>
</evidence>
<proteinExistence type="predicted"/>
<dbReference type="PANTHER" id="PTHR11731">
    <property type="entry name" value="PROTEASE FAMILY S9B,C DIPEPTIDYL-PEPTIDASE IV-RELATED"/>
    <property type="match status" value="1"/>
</dbReference>
<gene>
    <name evidence="3" type="ORF">MYF79_23895</name>
</gene>
<feature type="chain" id="PRO_5045464650" evidence="1">
    <location>
        <begin position="20"/>
        <end position="873"/>
    </location>
</feature>
<evidence type="ECO:0000313" key="4">
    <source>
        <dbReference type="Proteomes" id="UP000830198"/>
    </source>
</evidence>
<accession>A0ABY4HW37</accession>